<keyword evidence="2" id="KW-1185">Reference proteome</keyword>
<dbReference type="Proteomes" id="UP000294003">
    <property type="component" value="Unassembled WGS sequence"/>
</dbReference>
<organism evidence="1 2">
    <name type="scientific">Monosporascus cannonballus</name>
    <dbReference type="NCBI Taxonomy" id="155416"/>
    <lineage>
        <taxon>Eukaryota</taxon>
        <taxon>Fungi</taxon>
        <taxon>Dikarya</taxon>
        <taxon>Ascomycota</taxon>
        <taxon>Pezizomycotina</taxon>
        <taxon>Sordariomycetes</taxon>
        <taxon>Xylariomycetidae</taxon>
        <taxon>Xylariales</taxon>
        <taxon>Xylariales incertae sedis</taxon>
        <taxon>Monosporascus</taxon>
    </lineage>
</organism>
<reference evidence="1 2" key="1">
    <citation type="submission" date="2018-06" db="EMBL/GenBank/DDBJ databases">
        <title>Complete Genomes of Monosporascus.</title>
        <authorList>
            <person name="Robinson A.J."/>
            <person name="Natvig D.O."/>
        </authorList>
    </citation>
    <scope>NUCLEOTIDE SEQUENCE [LARGE SCALE GENOMIC DNA]</scope>
    <source>
        <strain evidence="1 2">CBS 609.92</strain>
    </source>
</reference>
<protein>
    <submittedName>
        <fullName evidence="1">Uncharacterized protein</fullName>
    </submittedName>
</protein>
<name>A0ABY0H1D9_9PEZI</name>
<comment type="caution">
    <text evidence="1">The sequence shown here is derived from an EMBL/GenBank/DDBJ whole genome shotgun (WGS) entry which is preliminary data.</text>
</comment>
<proteinExistence type="predicted"/>
<accession>A0ABY0H1D9</accession>
<dbReference type="EMBL" id="QJNS01000247">
    <property type="protein sequence ID" value="RYO81601.1"/>
    <property type="molecule type" value="Genomic_DNA"/>
</dbReference>
<sequence>MRSKLKYVEGLQNRRERLKHLALEHLSPVDAENLGLYDGNVLDSVAGRVIERLHKHHVPVPVPLLSIVSRGLSYTNESIYFDLRSATDAELFFRLGFRDPNTTGTYEPTPLAYAAKSGCSIAYILWLIEHGADVSRCLEYSSDTFPQFVIQGATNAHWLSGWIGDWIPSSQNVECLNPEERRAVGQLNAIVLRVYARDGCRCRCSIGGYSPLLWMLGRMYYDTKAVTSLVARLAWYMEHFGSDMSVQQHKDSVRFITFETLRIQHTCCNPKSSWDWPCPSYDFEEIQEIEEEQAALLEILGDLVAEFEGRVMDILEQESTETLAALVEFWTGYWCDRIKEVLEDLNSAMISDEERLAAERIGVRWYDEPDEEPEEEDKRDIKYWYRRIDEIA</sequence>
<evidence type="ECO:0000313" key="1">
    <source>
        <dbReference type="EMBL" id="RYO81601.1"/>
    </source>
</evidence>
<evidence type="ECO:0000313" key="2">
    <source>
        <dbReference type="Proteomes" id="UP000294003"/>
    </source>
</evidence>
<gene>
    <name evidence="1" type="ORF">DL762_007016</name>
</gene>